<organism evidence="2 3">
    <name type="scientific">Handelsmanbacteria sp. (strain RIFCSPLOWO2_12_FULL_64_10)</name>
    <dbReference type="NCBI Taxonomy" id="1817868"/>
    <lineage>
        <taxon>Bacteria</taxon>
        <taxon>Candidatus Handelsmaniibacteriota</taxon>
    </lineage>
</organism>
<evidence type="ECO:0000313" key="3">
    <source>
        <dbReference type="Proteomes" id="UP000178606"/>
    </source>
</evidence>
<accession>A0A1F6CAA8</accession>
<feature type="transmembrane region" description="Helical" evidence="1">
    <location>
        <begin position="68"/>
        <end position="88"/>
    </location>
</feature>
<keyword evidence="1" id="KW-0472">Membrane</keyword>
<evidence type="ECO:0000256" key="1">
    <source>
        <dbReference type="SAM" id="Phobius"/>
    </source>
</evidence>
<gene>
    <name evidence="2" type="ORF">A3F84_26905</name>
</gene>
<proteinExistence type="predicted"/>
<sequence>MKAPLPHRRRGRAWLPFWFRVAVVSHGRGVRLVIPLFIVGPLCLALFVALLPLAALAVALISIRRRAVLGYFLQGIGVLCALTTTLLLHGRGAGVHVKDGEDEIGFWLS</sequence>
<comment type="caution">
    <text evidence="2">The sequence shown here is derived from an EMBL/GenBank/DDBJ whole genome shotgun (WGS) entry which is preliminary data.</text>
</comment>
<keyword evidence="1" id="KW-0812">Transmembrane</keyword>
<dbReference type="AlphaFoldDB" id="A0A1F6CAA8"/>
<dbReference type="EMBL" id="MFKF01000341">
    <property type="protein sequence ID" value="OGG46123.1"/>
    <property type="molecule type" value="Genomic_DNA"/>
</dbReference>
<feature type="transmembrane region" description="Helical" evidence="1">
    <location>
        <begin position="37"/>
        <end position="61"/>
    </location>
</feature>
<keyword evidence="1" id="KW-1133">Transmembrane helix</keyword>
<evidence type="ECO:0000313" key="2">
    <source>
        <dbReference type="EMBL" id="OGG46123.1"/>
    </source>
</evidence>
<dbReference type="Proteomes" id="UP000178606">
    <property type="component" value="Unassembled WGS sequence"/>
</dbReference>
<name>A0A1F6CAA8_HANXR</name>
<protein>
    <submittedName>
        <fullName evidence="2">Uncharacterized protein</fullName>
    </submittedName>
</protein>
<reference evidence="2 3" key="1">
    <citation type="journal article" date="2016" name="Nat. Commun.">
        <title>Thousands of microbial genomes shed light on interconnected biogeochemical processes in an aquifer system.</title>
        <authorList>
            <person name="Anantharaman K."/>
            <person name="Brown C.T."/>
            <person name="Hug L.A."/>
            <person name="Sharon I."/>
            <person name="Castelle C.J."/>
            <person name="Probst A.J."/>
            <person name="Thomas B.C."/>
            <person name="Singh A."/>
            <person name="Wilkins M.J."/>
            <person name="Karaoz U."/>
            <person name="Brodie E.L."/>
            <person name="Williams K.H."/>
            <person name="Hubbard S.S."/>
            <person name="Banfield J.F."/>
        </authorList>
    </citation>
    <scope>NUCLEOTIDE SEQUENCE [LARGE SCALE GENOMIC DNA]</scope>
    <source>
        <strain evidence="3">RIFCSPLOWO2_12_FULL_64_10</strain>
    </source>
</reference>